<sequence length="75" mass="8501">MWCTDLVWWLGKEFFGSASESFIIHRVLLDHRCSHRRATGGGPGSIEPRWPATANERLELLTITPERVVPDLNIG</sequence>
<protein>
    <submittedName>
        <fullName evidence="1">Uncharacterized protein</fullName>
    </submittedName>
</protein>
<comment type="caution">
    <text evidence="1">The sequence shown here is derived from an EMBL/GenBank/DDBJ whole genome shotgun (WGS) entry which is preliminary data.</text>
</comment>
<evidence type="ECO:0000313" key="2">
    <source>
        <dbReference type="Proteomes" id="UP001605036"/>
    </source>
</evidence>
<accession>A0ABD1YII8</accession>
<evidence type="ECO:0000313" key="1">
    <source>
        <dbReference type="EMBL" id="KAL2630604.1"/>
    </source>
</evidence>
<proteinExistence type="predicted"/>
<dbReference type="Proteomes" id="UP001605036">
    <property type="component" value="Unassembled WGS sequence"/>
</dbReference>
<keyword evidence="2" id="KW-1185">Reference proteome</keyword>
<gene>
    <name evidence="1" type="ORF">R1flu_015290</name>
</gene>
<dbReference type="EMBL" id="JBHFFA010000004">
    <property type="protein sequence ID" value="KAL2630604.1"/>
    <property type="molecule type" value="Genomic_DNA"/>
</dbReference>
<name>A0ABD1YII8_9MARC</name>
<reference evidence="1 2" key="1">
    <citation type="submission" date="2024-09" db="EMBL/GenBank/DDBJ databases">
        <title>Chromosome-scale assembly of Riccia fluitans.</title>
        <authorList>
            <person name="Paukszto L."/>
            <person name="Sawicki J."/>
            <person name="Karawczyk K."/>
            <person name="Piernik-Szablinska J."/>
            <person name="Szczecinska M."/>
            <person name="Mazdziarz M."/>
        </authorList>
    </citation>
    <scope>NUCLEOTIDE SEQUENCE [LARGE SCALE GENOMIC DNA]</scope>
    <source>
        <strain evidence="1">Rf_01</strain>
        <tissue evidence="1">Aerial parts of the thallus</tissue>
    </source>
</reference>
<organism evidence="1 2">
    <name type="scientific">Riccia fluitans</name>
    <dbReference type="NCBI Taxonomy" id="41844"/>
    <lineage>
        <taxon>Eukaryota</taxon>
        <taxon>Viridiplantae</taxon>
        <taxon>Streptophyta</taxon>
        <taxon>Embryophyta</taxon>
        <taxon>Marchantiophyta</taxon>
        <taxon>Marchantiopsida</taxon>
        <taxon>Marchantiidae</taxon>
        <taxon>Marchantiales</taxon>
        <taxon>Ricciaceae</taxon>
        <taxon>Riccia</taxon>
    </lineage>
</organism>
<dbReference type="AlphaFoldDB" id="A0ABD1YII8"/>